<organism evidence="1">
    <name type="scientific">Lygus hesperus</name>
    <name type="common">Western plant bug</name>
    <dbReference type="NCBI Taxonomy" id="30085"/>
    <lineage>
        <taxon>Eukaryota</taxon>
        <taxon>Metazoa</taxon>
        <taxon>Ecdysozoa</taxon>
        <taxon>Arthropoda</taxon>
        <taxon>Hexapoda</taxon>
        <taxon>Insecta</taxon>
        <taxon>Pterygota</taxon>
        <taxon>Neoptera</taxon>
        <taxon>Paraneoptera</taxon>
        <taxon>Hemiptera</taxon>
        <taxon>Heteroptera</taxon>
        <taxon>Panheteroptera</taxon>
        <taxon>Cimicomorpha</taxon>
        <taxon>Miridae</taxon>
        <taxon>Mirini</taxon>
        <taxon>Lygus</taxon>
    </lineage>
</organism>
<dbReference type="GO" id="GO:0016301">
    <property type="term" value="F:kinase activity"/>
    <property type="evidence" value="ECO:0007669"/>
    <property type="project" value="UniProtKB-KW"/>
</dbReference>
<dbReference type="EMBL" id="GBHO01006240">
    <property type="protein sequence ID" value="JAG37364.1"/>
    <property type="molecule type" value="Transcribed_RNA"/>
</dbReference>
<keyword evidence="1" id="KW-0808">Transferase</keyword>
<accession>A0A0A9YYR8</accession>
<reference evidence="1" key="2">
    <citation type="submission" date="2014-07" db="EMBL/GenBank/DDBJ databases">
        <authorList>
            <person name="Hull J."/>
        </authorList>
    </citation>
    <scope>NUCLEOTIDE SEQUENCE</scope>
</reference>
<keyword evidence="1" id="KW-0418">Kinase</keyword>
<reference evidence="1" key="1">
    <citation type="journal article" date="2014" name="PLoS ONE">
        <title>Transcriptome-Based Identification of ABC Transporters in the Western Tarnished Plant Bug Lygus hesperus.</title>
        <authorList>
            <person name="Hull J.J."/>
            <person name="Chaney K."/>
            <person name="Geib S.M."/>
            <person name="Fabrick J.A."/>
            <person name="Brent C.S."/>
            <person name="Walsh D."/>
            <person name="Lavine L.C."/>
        </authorList>
    </citation>
    <scope>NUCLEOTIDE SEQUENCE</scope>
</reference>
<gene>
    <name evidence="1" type="primary">pgk_7</name>
    <name evidence="1" type="ORF">CM83_10770</name>
</gene>
<proteinExistence type="predicted"/>
<feature type="non-terminal residue" evidence="1">
    <location>
        <position position="419"/>
    </location>
</feature>
<dbReference type="AlphaFoldDB" id="A0A0A9YYR8"/>
<protein>
    <submittedName>
        <fullName evidence="1">Phosphoglycerate kinase</fullName>
    </submittedName>
</protein>
<sequence>MQCCLDPRMVAAGDITGDAVPKRSSLVKGETHSTEVTSPAKPYYANSKFGLYYPRKQSEHDDTFGETSSAPKNCPVTREALNYIMNLDLNPVLREVDVKKNDVLRTIQRLDEKLNSPVCRFLEAYQPDISCFCEETSHPDSQCPCLPAKEPMHFDLAERGGGGWATSEASQQNDAFIFDHSKHSSSSGGTNRTTGVQPYERFEIEKQVEALDKKLCSPELHFLKPLEPEQIARCACELTNFPQAHCACPPIREPIDFRNKVDVQRKIDAIDGLLNSPDVGFGCGPSKKAAPCTCGAAEHKVPQCMCSKPNKSILKGSPRTRDGKSCVSSCPPPRPQCKCGRDCPAQPGPFQKFPERTFHVPSCPSDRGWMIAPRSPVEGTMACPFSPACCPIAEVCPFPVATVHDPNAPPLPPADGPRR</sequence>
<name>A0A0A9YYR8_LYGHE</name>
<evidence type="ECO:0000313" key="1">
    <source>
        <dbReference type="EMBL" id="JAG37364.1"/>
    </source>
</evidence>